<feature type="binding site" evidence="7">
    <location>
        <position position="278"/>
    </location>
    <ligand>
        <name>substrate</name>
    </ligand>
</feature>
<feature type="region of interest" description="Disordered" evidence="8">
    <location>
        <begin position="327"/>
        <end position="349"/>
    </location>
</feature>
<dbReference type="UniPathway" id="UPA00244">
    <property type="reaction ID" value="UER00312"/>
</dbReference>
<evidence type="ECO:0000256" key="4">
    <source>
        <dbReference type="ARBA" id="ARBA00023002"/>
    </source>
</evidence>
<evidence type="ECO:0000256" key="8">
    <source>
        <dbReference type="SAM" id="MobiDB-lite"/>
    </source>
</evidence>
<keyword evidence="3 7" id="KW-0521">NADP</keyword>
<protein>
    <recommendedName>
        <fullName evidence="7">4-hydroxythreonine-4-phosphate dehydrogenase</fullName>
        <ecNumber evidence="7">1.1.1.262</ecNumber>
    </recommendedName>
    <alternativeName>
        <fullName evidence="7">4-(phosphohydroxy)-L-threonine dehydrogenase</fullName>
    </alternativeName>
</protein>
<organism evidence="9 10">
    <name type="scientific">Geothermobacter hydrogeniphilus</name>
    <dbReference type="NCBI Taxonomy" id="1969733"/>
    <lineage>
        <taxon>Bacteria</taxon>
        <taxon>Pseudomonadati</taxon>
        <taxon>Thermodesulfobacteriota</taxon>
        <taxon>Desulfuromonadia</taxon>
        <taxon>Desulfuromonadales</taxon>
        <taxon>Geothermobacteraceae</taxon>
        <taxon>Geothermobacter</taxon>
    </lineage>
</organism>
<comment type="subunit">
    <text evidence="7">Homodimer.</text>
</comment>
<comment type="miscellaneous">
    <text evidence="7">The active site is located at the dimer interface.</text>
</comment>
<dbReference type="GO" id="GO:0042823">
    <property type="term" value="P:pyridoxal phosphate biosynthetic process"/>
    <property type="evidence" value="ECO:0007669"/>
    <property type="project" value="UniProtKB-UniRule"/>
</dbReference>
<name>A0A2K2HAT3_9BACT</name>
<keyword evidence="2 7" id="KW-0479">Metal-binding</keyword>
<gene>
    <name evidence="7 9" type="primary">pdxA</name>
    <name evidence="9" type="ORF">C2E25_07635</name>
</gene>
<dbReference type="GO" id="GO:0051287">
    <property type="term" value="F:NAD binding"/>
    <property type="evidence" value="ECO:0007669"/>
    <property type="project" value="InterPro"/>
</dbReference>
<comment type="caution">
    <text evidence="9">The sequence shown here is derived from an EMBL/GenBank/DDBJ whole genome shotgun (WGS) entry which is preliminary data.</text>
</comment>
<evidence type="ECO:0000256" key="5">
    <source>
        <dbReference type="ARBA" id="ARBA00023027"/>
    </source>
</evidence>
<dbReference type="Gene3D" id="3.40.718.10">
    <property type="entry name" value="Isopropylmalate Dehydrogenase"/>
    <property type="match status" value="1"/>
</dbReference>
<reference evidence="9 10" key="1">
    <citation type="journal article" date="2018" name="Genome Announc.">
        <title>Genome Sequence of Geothermobacter sp. HR-1 Iron Reducer from the Loihi Seamount.</title>
        <authorList>
            <person name="Smith H."/>
            <person name="Abuyen K."/>
            <person name="Tremblay J."/>
            <person name="Savalia P."/>
            <person name="Perez-Rodriguez I."/>
            <person name="Emerson D."/>
            <person name="Tully B."/>
            <person name="Amend J."/>
        </authorList>
    </citation>
    <scope>NUCLEOTIDE SEQUENCE [LARGE SCALE GENOMIC DNA]</scope>
    <source>
        <strain evidence="9 10">HR-1</strain>
    </source>
</reference>
<keyword evidence="5 7" id="KW-0520">NAD</keyword>
<dbReference type="GO" id="GO:0005737">
    <property type="term" value="C:cytoplasm"/>
    <property type="evidence" value="ECO:0007669"/>
    <property type="project" value="UniProtKB-SubCell"/>
</dbReference>
<feature type="binding site" evidence="7">
    <location>
        <position position="296"/>
    </location>
    <ligand>
        <name>substrate</name>
    </ligand>
</feature>
<dbReference type="Proteomes" id="UP000236340">
    <property type="component" value="Unassembled WGS sequence"/>
</dbReference>
<proteinExistence type="inferred from homology"/>
<keyword evidence="1 7" id="KW-0963">Cytoplasm</keyword>
<dbReference type="EMBL" id="PPFX01000013">
    <property type="protein sequence ID" value="PNU20425.1"/>
    <property type="molecule type" value="Genomic_DNA"/>
</dbReference>
<dbReference type="InterPro" id="IPR037510">
    <property type="entry name" value="PdxA"/>
</dbReference>
<dbReference type="PANTHER" id="PTHR30004:SF6">
    <property type="entry name" value="D-THREONATE 4-PHOSPHATE DEHYDROGENASE"/>
    <property type="match status" value="1"/>
</dbReference>
<dbReference type="GO" id="GO:0008615">
    <property type="term" value="P:pyridoxine biosynthetic process"/>
    <property type="evidence" value="ECO:0007669"/>
    <property type="project" value="UniProtKB-UniRule"/>
</dbReference>
<feature type="binding site" evidence="7">
    <location>
        <position position="170"/>
    </location>
    <ligand>
        <name>a divalent metal cation</name>
        <dbReference type="ChEBI" id="CHEBI:60240"/>
        <note>ligand shared between dimeric partners</note>
    </ligand>
</feature>
<feature type="compositionally biased region" description="Basic residues" evidence="8">
    <location>
        <begin position="330"/>
        <end position="340"/>
    </location>
</feature>
<feature type="binding site" evidence="7">
    <location>
        <position position="141"/>
    </location>
    <ligand>
        <name>substrate</name>
    </ligand>
</feature>
<dbReference type="PANTHER" id="PTHR30004">
    <property type="entry name" value="4-HYDROXYTHREONINE-4-PHOSPHATE DEHYDROGENASE"/>
    <property type="match status" value="1"/>
</dbReference>
<dbReference type="GO" id="GO:0046872">
    <property type="term" value="F:metal ion binding"/>
    <property type="evidence" value="ECO:0007669"/>
    <property type="project" value="UniProtKB-UniRule"/>
</dbReference>
<comment type="catalytic activity">
    <reaction evidence="7">
        <text>4-(phosphooxy)-L-threonine + NAD(+) = 3-amino-2-oxopropyl phosphate + CO2 + NADH</text>
        <dbReference type="Rhea" id="RHEA:32275"/>
        <dbReference type="ChEBI" id="CHEBI:16526"/>
        <dbReference type="ChEBI" id="CHEBI:57279"/>
        <dbReference type="ChEBI" id="CHEBI:57540"/>
        <dbReference type="ChEBI" id="CHEBI:57945"/>
        <dbReference type="ChEBI" id="CHEBI:58452"/>
        <dbReference type="EC" id="1.1.1.262"/>
    </reaction>
</comment>
<dbReference type="EC" id="1.1.1.262" evidence="7"/>
<dbReference type="OrthoDB" id="9801783at2"/>
<dbReference type="NCBIfam" id="NF003699">
    <property type="entry name" value="PRK05312.1"/>
    <property type="match status" value="1"/>
</dbReference>
<dbReference type="HAMAP" id="MF_00536">
    <property type="entry name" value="PdxA"/>
    <property type="match status" value="1"/>
</dbReference>
<evidence type="ECO:0000313" key="10">
    <source>
        <dbReference type="Proteomes" id="UP000236340"/>
    </source>
</evidence>
<comment type="similarity">
    <text evidence="7">Belongs to the PdxA family.</text>
</comment>
<dbReference type="InterPro" id="IPR005255">
    <property type="entry name" value="PdxA_fam"/>
</dbReference>
<keyword evidence="6 7" id="KW-0664">Pyridoxine biosynthesis</keyword>
<dbReference type="GO" id="GO:0050570">
    <property type="term" value="F:4-hydroxythreonine-4-phosphate dehydrogenase activity"/>
    <property type="evidence" value="ECO:0007669"/>
    <property type="project" value="UniProtKB-UniRule"/>
</dbReference>
<evidence type="ECO:0000256" key="1">
    <source>
        <dbReference type="ARBA" id="ARBA00022490"/>
    </source>
</evidence>
<keyword evidence="4 7" id="KW-0560">Oxidoreductase</keyword>
<comment type="subcellular location">
    <subcellularLocation>
        <location evidence="7">Cytoplasm</location>
    </subcellularLocation>
</comment>
<evidence type="ECO:0000256" key="3">
    <source>
        <dbReference type="ARBA" id="ARBA00022857"/>
    </source>
</evidence>
<comment type="function">
    <text evidence="7">Catalyzes the NAD(P)-dependent oxidation of 4-(phosphooxy)-L-threonine (HTP) into 2-amino-3-oxo-4-(phosphooxy)butyric acid which spontaneously decarboxylates to form 3-amino-2-oxopropyl phosphate (AHAP).</text>
</comment>
<dbReference type="AlphaFoldDB" id="A0A2K2HAT3"/>
<evidence type="ECO:0000256" key="2">
    <source>
        <dbReference type="ARBA" id="ARBA00022723"/>
    </source>
</evidence>
<feature type="binding site" evidence="7">
    <location>
        <position position="215"/>
    </location>
    <ligand>
        <name>a divalent metal cation</name>
        <dbReference type="ChEBI" id="CHEBI:60240"/>
        <note>ligand shared between dimeric partners</note>
    </ligand>
</feature>
<feature type="binding site" evidence="7">
    <location>
        <position position="140"/>
    </location>
    <ligand>
        <name>substrate</name>
    </ligand>
</feature>
<feature type="binding site" evidence="7">
    <location>
        <position position="270"/>
    </location>
    <ligand>
        <name>a divalent metal cation</name>
        <dbReference type="ChEBI" id="CHEBI:60240"/>
        <note>ligand shared between dimeric partners</note>
    </ligand>
</feature>
<comment type="cofactor">
    <cofactor evidence="7">
        <name>a divalent metal cation</name>
        <dbReference type="ChEBI" id="CHEBI:60240"/>
    </cofactor>
    <text evidence="7">Binds 1 divalent metal cation per subunit.</text>
</comment>
<dbReference type="NCBIfam" id="TIGR00557">
    <property type="entry name" value="pdxA"/>
    <property type="match status" value="1"/>
</dbReference>
<feature type="binding site" evidence="7">
    <location>
        <position position="287"/>
    </location>
    <ligand>
        <name>substrate</name>
    </ligand>
</feature>
<sequence>MDKPLIITMGDPTGVGPELLVKVLLEGGLENRVRPLQVVGDVGVLRRAARVFDAEVRAEPEAGGLQRLRIGGRSLVVRPVSNLPADRLVYGRPDAAAGRAMAAYVEAAARACLSGEAAGMVTCPINKAAINAAGIHFPGHTELLAERCGVEKVVMMLAGTRLRVCLVTTHLAYRDVPGVLSGEEVLATIRIVDHAFREQFGLKTPRLAVAALNPHAGEGGLFGDEEERLILPAIVQGRDRGIDVRGPFPSDTLFHFAARGDYDAVICMYHDQGLIPLKLLHFDDAVNVTLGLPIVRTSVDHGTAYDIAGTGTASTASLLAAIRMAEQMSKTRKRPKAKGQRPKESPSSP</sequence>
<evidence type="ECO:0000313" key="9">
    <source>
        <dbReference type="EMBL" id="PNU20425.1"/>
    </source>
</evidence>
<dbReference type="RefSeq" id="WP_103115167.1">
    <property type="nucleotide sequence ID" value="NZ_PPFX01000013.1"/>
</dbReference>
<comment type="pathway">
    <text evidence="7">Cofactor biosynthesis; pyridoxine 5'-phosphate biosynthesis; pyridoxine 5'-phosphate from D-erythrose 4-phosphate: step 4/5.</text>
</comment>
<accession>A0A2K2HAT3</accession>
<dbReference type="Pfam" id="PF04166">
    <property type="entry name" value="PdxA"/>
    <property type="match status" value="1"/>
</dbReference>
<dbReference type="SUPFAM" id="SSF53659">
    <property type="entry name" value="Isocitrate/Isopropylmalate dehydrogenase-like"/>
    <property type="match status" value="1"/>
</dbReference>
<evidence type="ECO:0000256" key="7">
    <source>
        <dbReference type="HAMAP-Rule" id="MF_00536"/>
    </source>
</evidence>
<evidence type="ECO:0000256" key="6">
    <source>
        <dbReference type="ARBA" id="ARBA00023096"/>
    </source>
</evidence>